<dbReference type="RefSeq" id="WP_367408446.1">
    <property type="nucleotide sequence ID" value="NZ_JARNBH010000042.1"/>
</dbReference>
<dbReference type="SUPFAM" id="SSF117130">
    <property type="entry name" value="CsrA-like"/>
    <property type="match status" value="1"/>
</dbReference>
<keyword evidence="2" id="KW-1185">Reference proteome</keyword>
<organism evidence="1 2">
    <name type="scientific">Peribacillus castrilensis</name>
    <dbReference type="NCBI Taxonomy" id="2897690"/>
    <lineage>
        <taxon>Bacteria</taxon>
        <taxon>Bacillati</taxon>
        <taxon>Bacillota</taxon>
        <taxon>Bacilli</taxon>
        <taxon>Bacillales</taxon>
        <taxon>Bacillaceae</taxon>
        <taxon>Peribacillus</taxon>
    </lineage>
</organism>
<evidence type="ECO:0000313" key="1">
    <source>
        <dbReference type="EMBL" id="MEC0276906.1"/>
    </source>
</evidence>
<proteinExistence type="predicted"/>
<dbReference type="GO" id="GO:0003723">
    <property type="term" value="F:RNA binding"/>
    <property type="evidence" value="ECO:0007669"/>
    <property type="project" value="InterPro"/>
</dbReference>
<dbReference type="Pfam" id="PF02599">
    <property type="entry name" value="CsrA"/>
    <property type="match status" value="1"/>
</dbReference>
<sequence>MGLVVTRKMEQTLVIVNEETKEKIEITLFRHEFKGDIRMKIDAPKKYNIVREEVITE</sequence>
<name>A0AAW9NHS3_9BACI</name>
<dbReference type="AlphaFoldDB" id="A0AAW9NHS3"/>
<dbReference type="InterPro" id="IPR003751">
    <property type="entry name" value="CsrA"/>
</dbReference>
<comment type="caution">
    <text evidence="1">The sequence shown here is derived from an EMBL/GenBank/DDBJ whole genome shotgun (WGS) entry which is preliminary data.</text>
</comment>
<gene>
    <name evidence="1" type="ORF">P4706_28350</name>
</gene>
<reference evidence="1 2" key="1">
    <citation type="submission" date="2023-03" db="EMBL/GenBank/DDBJ databases">
        <title>Bacillus Genome Sequencing.</title>
        <authorList>
            <person name="Dunlap C."/>
        </authorList>
    </citation>
    <scope>NUCLEOTIDE SEQUENCE [LARGE SCALE GENOMIC DNA]</scope>
    <source>
        <strain evidence="1 2">B-41290</strain>
    </source>
</reference>
<evidence type="ECO:0000313" key="2">
    <source>
        <dbReference type="Proteomes" id="UP001307168"/>
    </source>
</evidence>
<accession>A0AAW9NHS3</accession>
<protein>
    <submittedName>
        <fullName evidence="1">Carbon storage regulator</fullName>
    </submittedName>
</protein>
<dbReference type="Proteomes" id="UP001307168">
    <property type="component" value="Unassembled WGS sequence"/>
</dbReference>
<dbReference type="GO" id="GO:0006109">
    <property type="term" value="P:regulation of carbohydrate metabolic process"/>
    <property type="evidence" value="ECO:0007669"/>
    <property type="project" value="InterPro"/>
</dbReference>
<dbReference type="EMBL" id="JARNBH010000042">
    <property type="protein sequence ID" value="MEC0276906.1"/>
    <property type="molecule type" value="Genomic_DNA"/>
</dbReference>
<dbReference type="Gene3D" id="2.60.40.4380">
    <property type="entry name" value="Translational regulator CsrA"/>
    <property type="match status" value="1"/>
</dbReference>
<dbReference type="GO" id="GO:0006402">
    <property type="term" value="P:mRNA catabolic process"/>
    <property type="evidence" value="ECO:0007669"/>
    <property type="project" value="InterPro"/>
</dbReference>
<dbReference type="InterPro" id="IPR036107">
    <property type="entry name" value="CsrA_sf"/>
</dbReference>